<organism evidence="1 2">
    <name type="scientific">Ectothiorhodosinus mongolicus</name>
    <dbReference type="NCBI Taxonomy" id="233100"/>
    <lineage>
        <taxon>Bacteria</taxon>
        <taxon>Pseudomonadati</taxon>
        <taxon>Pseudomonadota</taxon>
        <taxon>Gammaproteobacteria</taxon>
        <taxon>Chromatiales</taxon>
        <taxon>Ectothiorhodospiraceae</taxon>
        <taxon>Ectothiorhodosinus</taxon>
    </lineage>
</organism>
<dbReference type="Gene3D" id="3.40.630.30">
    <property type="match status" value="1"/>
</dbReference>
<evidence type="ECO:0000313" key="2">
    <source>
        <dbReference type="Proteomes" id="UP000223759"/>
    </source>
</evidence>
<dbReference type="Pfam" id="PF04339">
    <property type="entry name" value="FemAB_like"/>
    <property type="match status" value="1"/>
</dbReference>
<keyword evidence="2" id="KW-1185">Reference proteome</keyword>
<dbReference type="PANTHER" id="PTHR47017">
    <property type="entry name" value="ACYL-COA"/>
    <property type="match status" value="1"/>
</dbReference>
<dbReference type="SUPFAM" id="SSF55729">
    <property type="entry name" value="Acyl-CoA N-acyltransferases (Nat)"/>
    <property type="match status" value="1"/>
</dbReference>
<gene>
    <name evidence="1" type="ORF">SAMN05216526_0053</name>
</gene>
<dbReference type="InterPro" id="IPR016181">
    <property type="entry name" value="Acyl_CoA_acyltransferase"/>
</dbReference>
<protein>
    <submittedName>
        <fullName evidence="1">Uncharacterized protein</fullName>
    </submittedName>
</protein>
<dbReference type="InterPro" id="IPR007434">
    <property type="entry name" value="FemAB-like"/>
</dbReference>
<proteinExistence type="predicted"/>
<evidence type="ECO:0000313" key="1">
    <source>
        <dbReference type="EMBL" id="SIT65605.1"/>
    </source>
</evidence>
<dbReference type="Proteomes" id="UP000223759">
    <property type="component" value="Unassembled WGS sequence"/>
</dbReference>
<dbReference type="RefSeq" id="WP_200799793.1">
    <property type="nucleotide sequence ID" value="NZ_CP023018.1"/>
</dbReference>
<dbReference type="PANTHER" id="PTHR47017:SF1">
    <property type="entry name" value="ACYL-COA"/>
    <property type="match status" value="1"/>
</dbReference>
<accession>A0A1R3VNS9</accession>
<name>A0A1R3VNS9_9GAMM</name>
<dbReference type="STRING" id="233100.SAMN05216526_0053"/>
<reference evidence="1 2" key="1">
    <citation type="submission" date="2017-01" db="EMBL/GenBank/DDBJ databases">
        <authorList>
            <person name="Mah S.A."/>
            <person name="Swanson W.J."/>
            <person name="Moy G.W."/>
            <person name="Vacquier V.D."/>
        </authorList>
    </citation>
    <scope>NUCLEOTIDE SEQUENCE [LARGE SCALE GENOMIC DNA]</scope>
    <source>
        <strain evidence="1 2">M9</strain>
    </source>
</reference>
<sequence>MSEGPVPLELQLSDQLDAVSAQEWDRLGGDKNPFLSHVFLSALERHDCLGAKFGWYPRHLLLREPDGTLVAALPQYAKTNNYGEFVFDWAWQQAWERAGLNYYPKLVSSIPYTPATGQRLLVHPERDARVLRHTLIQQAIEHVGSRFSGVHFLFTDEADTAAMREAGLSLRMGCQYHWRNQGYRDFEDFLAGFSSKKRKNVKRERRRVTEQNLVLKRLYGDEISDELWQVFHGFYMDTFERKYGIPTLTEAFFRETGRALGRQVLMILAEDQGEPVAAALCYASHDTLYGRYWGARRDYDGLHFEACYYQGIEYCIEQGLQSFEPGAQGEHKIARGFLPTPTWSGHWVQEPGFRAPIHDFCRREEEAMQAQCAQLMELSPFRE</sequence>
<dbReference type="EMBL" id="FTPK01000001">
    <property type="protein sequence ID" value="SIT65605.1"/>
    <property type="molecule type" value="Genomic_DNA"/>
</dbReference>
<dbReference type="AlphaFoldDB" id="A0A1R3VNS9"/>